<reference evidence="2" key="2">
    <citation type="submission" date="2010-02" db="EMBL/GenBank/DDBJ databases">
        <authorList>
            <person name="Genoscope - CEA"/>
        </authorList>
    </citation>
    <scope>NUCLEOTIDE SEQUENCE</scope>
    <source>
        <strain evidence="2">CFBP2957</strain>
        <plasmid evidence="2">RCFBPv3_mp</plasmid>
    </source>
</reference>
<keyword evidence="1" id="KW-0472">Membrane</keyword>
<dbReference type="EMBL" id="FP885907">
    <property type="protein sequence ID" value="CBJ54418.1"/>
    <property type="molecule type" value="Genomic_DNA"/>
</dbReference>
<protein>
    <recommendedName>
        <fullName evidence="3">Transmembrane protein</fullName>
    </recommendedName>
</protein>
<keyword evidence="1" id="KW-0812">Transmembrane</keyword>
<dbReference type="AlphaFoldDB" id="D8P682"/>
<organism evidence="2">
    <name type="scientific">Ralstonia solanacearum CFBP2957</name>
    <dbReference type="NCBI Taxonomy" id="859656"/>
    <lineage>
        <taxon>Bacteria</taxon>
        <taxon>Pseudomonadati</taxon>
        <taxon>Pseudomonadota</taxon>
        <taxon>Betaproteobacteria</taxon>
        <taxon>Burkholderiales</taxon>
        <taxon>Burkholderiaceae</taxon>
        <taxon>Ralstonia</taxon>
        <taxon>Ralstonia solanacearum species complex</taxon>
    </lineage>
</organism>
<keyword evidence="2" id="KW-0614">Plasmid</keyword>
<accession>D8P682</accession>
<reference evidence="2" key="1">
    <citation type="journal article" date="2010" name="BMC Genomics">
        <title>Genomes of three tomato pathogens within the Ralstonia solanacearum species complex reveal significant evolutionary divergence.</title>
        <authorList>
            <person name="Remenant B."/>
            <person name="Coupat-Goutaland B."/>
            <person name="Guidot A."/>
            <person name="Cellier G."/>
            <person name="Wicker E."/>
            <person name="Allen C."/>
            <person name="Fegan M."/>
            <person name="Pruvost O."/>
            <person name="Elbaz M."/>
            <person name="Calteau A."/>
            <person name="Salvignol G."/>
            <person name="Mornico D."/>
            <person name="Mangenot S."/>
            <person name="Barbe V."/>
            <person name="Medigue C."/>
            <person name="Prior P."/>
        </authorList>
    </citation>
    <scope>NUCLEOTIDE SEQUENCE [LARGE SCALE GENOMIC DNA]</scope>
    <source>
        <strain evidence="2">CFBP2957</strain>
        <plasmid evidence="2">RCFBPv3_mp</plasmid>
    </source>
</reference>
<geneLocation type="plasmid" evidence="2">
    <name>RCFBPv3_mp</name>
</geneLocation>
<keyword evidence="1" id="KW-1133">Transmembrane helix</keyword>
<proteinExistence type="predicted"/>
<evidence type="ECO:0000256" key="1">
    <source>
        <dbReference type="SAM" id="Phobius"/>
    </source>
</evidence>
<evidence type="ECO:0008006" key="3">
    <source>
        <dbReference type="Google" id="ProtNLM"/>
    </source>
</evidence>
<gene>
    <name evidence="2" type="ORF">RCFBP_mp30335</name>
</gene>
<sequence>MTPHTPFRGGVMATTFKVLRTLAATLFVTAFGMWLLPGS</sequence>
<name>D8P682_RALSL</name>
<evidence type="ECO:0000313" key="2">
    <source>
        <dbReference type="EMBL" id="CBJ54418.1"/>
    </source>
</evidence>
<feature type="transmembrane region" description="Helical" evidence="1">
    <location>
        <begin position="18"/>
        <end position="36"/>
    </location>
</feature>